<accession>A0A255YZA0</accession>
<dbReference type="EMBL" id="NOXU01000030">
    <property type="protein sequence ID" value="OYQ33740.1"/>
    <property type="molecule type" value="Genomic_DNA"/>
</dbReference>
<protein>
    <submittedName>
        <fullName evidence="2">Uncharacterized protein</fullName>
    </submittedName>
</protein>
<evidence type="ECO:0000313" key="3">
    <source>
        <dbReference type="Proteomes" id="UP000216998"/>
    </source>
</evidence>
<dbReference type="Proteomes" id="UP000216998">
    <property type="component" value="Unassembled WGS sequence"/>
</dbReference>
<dbReference type="AlphaFoldDB" id="A0A255YZA0"/>
<dbReference type="OrthoDB" id="7362144at2"/>
<sequence>MGKDPKDELLRQIRAIRRRIDPDVLARAQKAAEAVEAARTLPPDHVPYDKEAARDVVASFLRSRNDGGRFATALMENLKKPEAATKAYAESRTGPRPGGKRV</sequence>
<keyword evidence="3" id="KW-1185">Reference proteome</keyword>
<feature type="region of interest" description="Disordered" evidence="1">
    <location>
        <begin position="81"/>
        <end position="102"/>
    </location>
</feature>
<gene>
    <name evidence="2" type="ORF">CHU95_15465</name>
</gene>
<name>A0A255YZA0_9PROT</name>
<proteinExistence type="predicted"/>
<organism evidence="2 3">
    <name type="scientific">Niveispirillum lacus</name>
    <dbReference type="NCBI Taxonomy" id="1981099"/>
    <lineage>
        <taxon>Bacteria</taxon>
        <taxon>Pseudomonadati</taxon>
        <taxon>Pseudomonadota</taxon>
        <taxon>Alphaproteobacteria</taxon>
        <taxon>Rhodospirillales</taxon>
        <taxon>Azospirillaceae</taxon>
        <taxon>Niveispirillum</taxon>
    </lineage>
</organism>
<comment type="caution">
    <text evidence="2">The sequence shown here is derived from an EMBL/GenBank/DDBJ whole genome shotgun (WGS) entry which is preliminary data.</text>
</comment>
<evidence type="ECO:0000256" key="1">
    <source>
        <dbReference type="SAM" id="MobiDB-lite"/>
    </source>
</evidence>
<reference evidence="2 3" key="1">
    <citation type="submission" date="2017-07" db="EMBL/GenBank/DDBJ databases">
        <title>Niveispirillum cyanobacteriorum sp. nov., isolated from cyanobacterial aggregates in a eutrophic lake.</title>
        <authorList>
            <person name="Cai H."/>
        </authorList>
    </citation>
    <scope>NUCLEOTIDE SEQUENCE [LARGE SCALE GENOMIC DNA]</scope>
    <source>
        <strain evidence="3">TH1-14</strain>
    </source>
</reference>
<evidence type="ECO:0000313" key="2">
    <source>
        <dbReference type="EMBL" id="OYQ33740.1"/>
    </source>
</evidence>